<dbReference type="Proteomes" id="UP001189429">
    <property type="component" value="Unassembled WGS sequence"/>
</dbReference>
<evidence type="ECO:0000313" key="1">
    <source>
        <dbReference type="EMBL" id="CAK0868341.1"/>
    </source>
</evidence>
<feature type="non-terminal residue" evidence="1">
    <location>
        <position position="1"/>
    </location>
</feature>
<dbReference type="SUPFAM" id="SSF57302">
    <property type="entry name" value="Snake toxin-like"/>
    <property type="match status" value="1"/>
</dbReference>
<comment type="caution">
    <text evidence="1">The sequence shown here is derived from an EMBL/GenBank/DDBJ whole genome shotgun (WGS) entry which is preliminary data.</text>
</comment>
<name>A0ABN9V924_9DINO</name>
<sequence length="159" mass="16686">HLEAAASPPLPAACWCRRSACRLAAGSAAAALLGLTRRRRCAPACPPLASRPPAGARRVTSRSFDAALQLKPQRPEAVGSPFECYQGVVPSSHALVAQECGEDCSACFAYRYPSQAGVDETIYLGGGDDYDYCGYFKSISPEPAEVVCCTTALCNSPPA</sequence>
<keyword evidence="2" id="KW-1185">Reference proteome</keyword>
<dbReference type="EMBL" id="CAUYUJ010016737">
    <property type="protein sequence ID" value="CAK0868341.1"/>
    <property type="molecule type" value="Genomic_DNA"/>
</dbReference>
<proteinExistence type="predicted"/>
<gene>
    <name evidence="1" type="ORF">PCOR1329_LOCUS55032</name>
</gene>
<accession>A0ABN9V924</accession>
<reference evidence="1" key="1">
    <citation type="submission" date="2023-10" db="EMBL/GenBank/DDBJ databases">
        <authorList>
            <person name="Chen Y."/>
            <person name="Shah S."/>
            <person name="Dougan E. K."/>
            <person name="Thang M."/>
            <person name="Chan C."/>
        </authorList>
    </citation>
    <scope>NUCLEOTIDE SEQUENCE [LARGE SCALE GENOMIC DNA]</scope>
</reference>
<organism evidence="1 2">
    <name type="scientific">Prorocentrum cordatum</name>
    <dbReference type="NCBI Taxonomy" id="2364126"/>
    <lineage>
        <taxon>Eukaryota</taxon>
        <taxon>Sar</taxon>
        <taxon>Alveolata</taxon>
        <taxon>Dinophyceae</taxon>
        <taxon>Prorocentrales</taxon>
        <taxon>Prorocentraceae</taxon>
        <taxon>Prorocentrum</taxon>
    </lineage>
</organism>
<protein>
    <submittedName>
        <fullName evidence="1">Uncharacterized protein</fullName>
    </submittedName>
</protein>
<evidence type="ECO:0000313" key="2">
    <source>
        <dbReference type="Proteomes" id="UP001189429"/>
    </source>
</evidence>
<dbReference type="InterPro" id="IPR045860">
    <property type="entry name" value="Snake_toxin-like_sf"/>
</dbReference>